<evidence type="ECO:0000313" key="3">
    <source>
        <dbReference type="Proteomes" id="UP001529510"/>
    </source>
</evidence>
<accession>A0ABD0RYW2</accession>
<proteinExistence type="predicted"/>
<reference evidence="2 3" key="1">
    <citation type="submission" date="2024-05" db="EMBL/GenBank/DDBJ databases">
        <title>Genome sequencing and assembly of Indian major carp, Cirrhinus mrigala (Hamilton, 1822).</title>
        <authorList>
            <person name="Mohindra V."/>
            <person name="Chowdhury L.M."/>
            <person name="Lal K."/>
            <person name="Jena J.K."/>
        </authorList>
    </citation>
    <scope>NUCLEOTIDE SEQUENCE [LARGE SCALE GENOMIC DNA]</scope>
    <source>
        <strain evidence="2">CM1030</strain>
        <tissue evidence="2">Blood</tissue>
    </source>
</reference>
<dbReference type="AlphaFoldDB" id="A0ABD0RYW2"/>
<evidence type="ECO:0000313" key="2">
    <source>
        <dbReference type="EMBL" id="KAL0203511.1"/>
    </source>
</evidence>
<comment type="caution">
    <text evidence="2">The sequence shown here is derived from an EMBL/GenBank/DDBJ whole genome shotgun (WGS) entry which is preliminary data.</text>
</comment>
<organism evidence="2 3">
    <name type="scientific">Cirrhinus mrigala</name>
    <name type="common">Mrigala</name>
    <dbReference type="NCBI Taxonomy" id="683832"/>
    <lineage>
        <taxon>Eukaryota</taxon>
        <taxon>Metazoa</taxon>
        <taxon>Chordata</taxon>
        <taxon>Craniata</taxon>
        <taxon>Vertebrata</taxon>
        <taxon>Euteleostomi</taxon>
        <taxon>Actinopterygii</taxon>
        <taxon>Neopterygii</taxon>
        <taxon>Teleostei</taxon>
        <taxon>Ostariophysi</taxon>
        <taxon>Cypriniformes</taxon>
        <taxon>Cyprinidae</taxon>
        <taxon>Labeoninae</taxon>
        <taxon>Labeonini</taxon>
        <taxon>Cirrhinus</taxon>
    </lineage>
</organism>
<sequence>MTAMNSIKETKPFLEELTEEPVAEADKSTNLSMEPFVTQKKEKPHNMVNVLDDISTCLDNLKSESERIKCNQDVLP</sequence>
<dbReference type="EMBL" id="JAMKFB020000001">
    <property type="protein sequence ID" value="KAL0203511.1"/>
    <property type="molecule type" value="Genomic_DNA"/>
</dbReference>
<gene>
    <name evidence="2" type="ORF">M9458_001529</name>
</gene>
<dbReference type="Proteomes" id="UP001529510">
    <property type="component" value="Unassembled WGS sequence"/>
</dbReference>
<feature type="region of interest" description="Disordered" evidence="1">
    <location>
        <begin position="1"/>
        <end position="31"/>
    </location>
</feature>
<evidence type="ECO:0000256" key="1">
    <source>
        <dbReference type="SAM" id="MobiDB-lite"/>
    </source>
</evidence>
<name>A0ABD0RYW2_CIRMR</name>
<keyword evidence="3" id="KW-1185">Reference proteome</keyword>
<feature type="non-terminal residue" evidence="2">
    <location>
        <position position="76"/>
    </location>
</feature>
<protein>
    <submittedName>
        <fullName evidence="2">Uncharacterized protein</fullName>
    </submittedName>
</protein>